<keyword evidence="2" id="KW-1133">Transmembrane helix</keyword>
<accession>A0ABN9TAV5</accession>
<keyword evidence="2" id="KW-0812">Transmembrane</keyword>
<sequence length="742" mass="80781">MSVTRRDVTTAGAAGEGSSAKKAAHDNGAAEQLETVTILLTVFTEGDVLVLASQCLLLGVIIWTLQFGLPAEIAGFACIVIATVMMLFLGVISSFKEIRDFVEEHAEDLQHLGNKVRAWYYRGGRRAEALRAQLATKVNIIVPDLGITFSGETQDAEEATHEEGLAKLTKKVAYYVHHRAARDGSCPRSVRELPRFKSDIRSSLSIALDMDQMMLRKKIPQIVATLQCVNHVGTSDCCAKNDTYLTLFKPEDWMPEFDTDIQKKEEMLLGWQKQVHRWMKDTLGAVDHARTCARQIQDEIAFNLRKDIMGSKHRTRLKVKVGSIRLPRDGLDGKLAYVTVLDELESIIPTREGGFPTDRTSGFARLQGRPARCCFLPELGAEIDVPVPAYKTKVRLCVWAQVKDGVDELVGFTNEVDLSEHVRAGDDEDLDGDGLGGTGSATLVLHTRWAARGGALVPLCGEEGTAGEAGRERPVMMAVGMAVGAGRRDDCAAFGWVAGEVPAAAVSLDMLGLPFDDLLAFHSLHDKVCARLRDGMQRACGRQTQTQLNPVQYGAAKVPLGIGKGTAFGQRGPIVAVALDSQLVTGTPWLEHAEELVTHLRVQVDFCTDHLGETWRASLKPRRRAVRQWKYAALMPAGGCQRKCGCQNTVDMRRRRARLARPRTSCVMSGPGPFARSARPAAGAAGGVLRARAGGSQWALRDSLDVGPVGELAGKCRRVGLAARTWVRHARGEAPAVYAPQA</sequence>
<evidence type="ECO:0000313" key="3">
    <source>
        <dbReference type="EMBL" id="CAK0842520.1"/>
    </source>
</evidence>
<comment type="caution">
    <text evidence="3">The sequence shown here is derived from an EMBL/GenBank/DDBJ whole genome shotgun (WGS) entry which is preliminary data.</text>
</comment>
<feature type="compositionally biased region" description="Low complexity" evidence="1">
    <location>
        <begin position="11"/>
        <end position="21"/>
    </location>
</feature>
<evidence type="ECO:0000313" key="4">
    <source>
        <dbReference type="Proteomes" id="UP001189429"/>
    </source>
</evidence>
<evidence type="ECO:0000256" key="2">
    <source>
        <dbReference type="SAM" id="Phobius"/>
    </source>
</evidence>
<reference evidence="3" key="1">
    <citation type="submission" date="2023-10" db="EMBL/GenBank/DDBJ databases">
        <authorList>
            <person name="Chen Y."/>
            <person name="Shah S."/>
            <person name="Dougan E. K."/>
            <person name="Thang M."/>
            <person name="Chan C."/>
        </authorList>
    </citation>
    <scope>NUCLEOTIDE SEQUENCE [LARGE SCALE GENOMIC DNA]</scope>
</reference>
<keyword evidence="2" id="KW-0472">Membrane</keyword>
<feature type="transmembrane region" description="Helical" evidence="2">
    <location>
        <begin position="73"/>
        <end position="92"/>
    </location>
</feature>
<evidence type="ECO:0000256" key="1">
    <source>
        <dbReference type="SAM" id="MobiDB-lite"/>
    </source>
</evidence>
<keyword evidence="4" id="KW-1185">Reference proteome</keyword>
<gene>
    <name evidence="3" type="ORF">PCOR1329_LOCUS37320</name>
</gene>
<name>A0ABN9TAV5_9DINO</name>
<dbReference type="Proteomes" id="UP001189429">
    <property type="component" value="Unassembled WGS sequence"/>
</dbReference>
<protein>
    <submittedName>
        <fullName evidence="3">Uncharacterized protein</fullName>
    </submittedName>
</protein>
<dbReference type="EMBL" id="CAUYUJ010014525">
    <property type="protein sequence ID" value="CAK0842520.1"/>
    <property type="molecule type" value="Genomic_DNA"/>
</dbReference>
<proteinExistence type="predicted"/>
<organism evidence="3 4">
    <name type="scientific">Prorocentrum cordatum</name>
    <dbReference type="NCBI Taxonomy" id="2364126"/>
    <lineage>
        <taxon>Eukaryota</taxon>
        <taxon>Sar</taxon>
        <taxon>Alveolata</taxon>
        <taxon>Dinophyceae</taxon>
        <taxon>Prorocentrales</taxon>
        <taxon>Prorocentraceae</taxon>
        <taxon>Prorocentrum</taxon>
    </lineage>
</organism>
<feature type="region of interest" description="Disordered" evidence="1">
    <location>
        <begin position="1"/>
        <end position="26"/>
    </location>
</feature>